<evidence type="ECO:0000256" key="4">
    <source>
        <dbReference type="RuleBase" id="RU003815"/>
    </source>
</evidence>
<sequence length="184" mass="20736">MILKTENLEDSVSVEISKNAVESTLESSSEVVKSAVEKKEITSKPEKPILDKIGRSYGTGRRKESVSRVWFKFLEEDSKEENLFTVNGKEINAYFKRSTHSSKATDPISFLKKKFLVKGFAKGGGLSGQADAVRLGLTKAIIKSDPEMHSILKAQGFLTTDARKVERKKPGFRKARRRPQFRKR</sequence>
<dbReference type="GO" id="GO:0006412">
    <property type="term" value="P:translation"/>
    <property type="evidence" value="ECO:0007669"/>
    <property type="project" value="InterPro"/>
</dbReference>
<dbReference type="Pfam" id="PF00380">
    <property type="entry name" value="Ribosomal_S9"/>
    <property type="match status" value="1"/>
</dbReference>
<accession>A0A5C0UJA4</accession>
<dbReference type="Proteomes" id="UP000324924">
    <property type="component" value="Chromosome"/>
</dbReference>
<dbReference type="InterPro" id="IPR020574">
    <property type="entry name" value="Ribosomal_uS9_CS"/>
</dbReference>
<evidence type="ECO:0000256" key="2">
    <source>
        <dbReference type="ARBA" id="ARBA00022980"/>
    </source>
</evidence>
<reference evidence="6 7" key="1">
    <citation type="submission" date="2019-08" db="EMBL/GenBank/DDBJ databases">
        <title>Highly reduced genomes of protist endosymbionts show evolutionary convergence.</title>
        <authorList>
            <person name="George E."/>
            <person name="Husnik F."/>
            <person name="Tashyreva D."/>
            <person name="Prokopchuk G."/>
            <person name="Horak A."/>
            <person name="Kwong W.K."/>
            <person name="Lukes J."/>
            <person name="Keeling P.J."/>
        </authorList>
    </citation>
    <scope>NUCLEOTIDE SEQUENCE [LARGE SCALE GENOMIC DNA]</scope>
    <source>
        <strain evidence="6">1604HC</strain>
    </source>
</reference>
<evidence type="ECO:0000313" key="7">
    <source>
        <dbReference type="Proteomes" id="UP000324924"/>
    </source>
</evidence>
<gene>
    <name evidence="6" type="primary">rpsI</name>
    <name evidence="6" type="ORF">FZC36_00315</name>
</gene>
<evidence type="ECO:0000256" key="1">
    <source>
        <dbReference type="ARBA" id="ARBA00005251"/>
    </source>
</evidence>
<dbReference type="GO" id="GO:0005737">
    <property type="term" value="C:cytoplasm"/>
    <property type="evidence" value="ECO:0007669"/>
    <property type="project" value="UniProtKB-ARBA"/>
</dbReference>
<dbReference type="GO" id="GO:0003723">
    <property type="term" value="F:RNA binding"/>
    <property type="evidence" value="ECO:0007669"/>
    <property type="project" value="TreeGrafter"/>
</dbReference>
<dbReference type="InterPro" id="IPR023035">
    <property type="entry name" value="Ribosomal_uS9_bac/plastid"/>
</dbReference>
<dbReference type="Gene3D" id="3.30.230.10">
    <property type="match status" value="1"/>
</dbReference>
<dbReference type="InterPro" id="IPR020568">
    <property type="entry name" value="Ribosomal_Su5_D2-typ_SF"/>
</dbReference>
<dbReference type="OrthoDB" id="9803965at2"/>
<dbReference type="GO" id="GO:0015935">
    <property type="term" value="C:small ribosomal subunit"/>
    <property type="evidence" value="ECO:0007669"/>
    <property type="project" value="TreeGrafter"/>
</dbReference>
<dbReference type="SUPFAM" id="SSF54211">
    <property type="entry name" value="Ribosomal protein S5 domain 2-like"/>
    <property type="match status" value="1"/>
</dbReference>
<dbReference type="PANTHER" id="PTHR21569:SF1">
    <property type="entry name" value="SMALL RIBOSOMAL SUBUNIT PROTEIN US9M"/>
    <property type="match status" value="1"/>
</dbReference>
<keyword evidence="7" id="KW-1185">Reference proteome</keyword>
<dbReference type="KEGG" id="nabu:FZC36_00315"/>
<proteinExistence type="inferred from homology"/>
<dbReference type="PANTHER" id="PTHR21569">
    <property type="entry name" value="RIBOSOMAL PROTEIN S9"/>
    <property type="match status" value="1"/>
</dbReference>
<keyword evidence="3 4" id="KW-0687">Ribonucleoprotein</keyword>
<organism evidence="6 7">
    <name type="scientific">Candidatus Nesciobacter abundans</name>
    <dbReference type="NCBI Taxonomy" id="2601668"/>
    <lineage>
        <taxon>Bacteria</taxon>
        <taxon>Pseudomonadati</taxon>
        <taxon>Pseudomonadota</taxon>
        <taxon>Alphaproteobacteria</taxon>
        <taxon>Holosporales</taxon>
        <taxon>Holosporaceae</taxon>
        <taxon>Candidatus Nesciobacter</taxon>
    </lineage>
</organism>
<evidence type="ECO:0000256" key="5">
    <source>
        <dbReference type="RuleBase" id="RU003816"/>
    </source>
</evidence>
<protein>
    <recommendedName>
        <fullName evidence="5">30S ribosomal protein S9</fullName>
    </recommendedName>
</protein>
<name>A0A5C0UJA4_9PROT</name>
<dbReference type="AlphaFoldDB" id="A0A5C0UJA4"/>
<comment type="similarity">
    <text evidence="1 4">Belongs to the universal ribosomal protein uS9 family.</text>
</comment>
<dbReference type="EMBL" id="CP043314">
    <property type="protein sequence ID" value="QEK38884.1"/>
    <property type="molecule type" value="Genomic_DNA"/>
</dbReference>
<evidence type="ECO:0000256" key="3">
    <source>
        <dbReference type="ARBA" id="ARBA00023274"/>
    </source>
</evidence>
<dbReference type="GO" id="GO:0003735">
    <property type="term" value="F:structural constituent of ribosome"/>
    <property type="evidence" value="ECO:0007669"/>
    <property type="project" value="InterPro"/>
</dbReference>
<dbReference type="PROSITE" id="PS00360">
    <property type="entry name" value="RIBOSOMAL_S9"/>
    <property type="match status" value="1"/>
</dbReference>
<dbReference type="InterPro" id="IPR000754">
    <property type="entry name" value="Ribosomal_uS9"/>
</dbReference>
<keyword evidence="2 4" id="KW-0689">Ribosomal protein</keyword>
<dbReference type="NCBIfam" id="NF001099">
    <property type="entry name" value="PRK00132.1"/>
    <property type="match status" value="1"/>
</dbReference>
<evidence type="ECO:0000313" key="6">
    <source>
        <dbReference type="EMBL" id="QEK38884.1"/>
    </source>
</evidence>
<dbReference type="InterPro" id="IPR014721">
    <property type="entry name" value="Ribsml_uS5_D2-typ_fold_subgr"/>
</dbReference>
<dbReference type="RefSeq" id="WP_148972007.1">
    <property type="nucleotide sequence ID" value="NZ_CP043314.1"/>
</dbReference>